<dbReference type="PANTHER" id="PTHR24209">
    <property type="entry name" value="PROTEIN DA1-RELATED 2"/>
    <property type="match status" value="1"/>
</dbReference>
<gene>
    <name evidence="3" type="primary">LOC115733472</name>
</gene>
<dbReference type="AlphaFoldDB" id="A0A8B8NC20"/>
<dbReference type="PANTHER" id="PTHR24209:SF7">
    <property type="entry name" value="PROTEIN DA1-RELATED 2"/>
    <property type="match status" value="1"/>
</dbReference>
<evidence type="ECO:0000313" key="2">
    <source>
        <dbReference type="Proteomes" id="UP000827889"/>
    </source>
</evidence>
<dbReference type="Proteomes" id="UP000827889">
    <property type="component" value="Chromosome 11"/>
</dbReference>
<evidence type="ECO:0000313" key="3">
    <source>
        <dbReference type="RefSeq" id="XP_030519987.2"/>
    </source>
</evidence>
<keyword evidence="2" id="KW-1185">Reference proteome</keyword>
<dbReference type="GO" id="GO:0043130">
    <property type="term" value="F:ubiquitin binding"/>
    <property type="evidence" value="ECO:0007669"/>
    <property type="project" value="TreeGrafter"/>
</dbReference>
<evidence type="ECO:0000256" key="1">
    <source>
        <dbReference type="SAM" id="MobiDB-lite"/>
    </source>
</evidence>
<dbReference type="KEGG" id="rarg:115733472"/>
<dbReference type="InterPro" id="IPR045218">
    <property type="entry name" value="DA1-like"/>
</dbReference>
<name>A0A8B8NC20_9MYRT</name>
<sequence>MGWLKRILQGSTSKSRWRSNGSCCEVEDRRSCSDGPSDAEAIQKDESTEGEETDYQIARIRSFSEDGLAYNLYGATSTEDWVRYEELKWDDNEDERPTQSFQQSLALESSSLWNIANISQPFPYAFYPDNGHAFLHPERVYPYASHDSLTGHHEVFVSGDHSIYQNIEKDHHLNHDYWHHPRPICFVCGQPIPVDVNGRLLFRQHPFWRQKYCLSHETDGTPCCCGCERLESLNL</sequence>
<organism evidence="2 3">
    <name type="scientific">Rhodamnia argentea</name>
    <dbReference type="NCBI Taxonomy" id="178133"/>
    <lineage>
        <taxon>Eukaryota</taxon>
        <taxon>Viridiplantae</taxon>
        <taxon>Streptophyta</taxon>
        <taxon>Embryophyta</taxon>
        <taxon>Tracheophyta</taxon>
        <taxon>Spermatophyta</taxon>
        <taxon>Magnoliopsida</taxon>
        <taxon>eudicotyledons</taxon>
        <taxon>Gunneridae</taxon>
        <taxon>Pentapetalae</taxon>
        <taxon>rosids</taxon>
        <taxon>malvids</taxon>
        <taxon>Myrtales</taxon>
        <taxon>Myrtaceae</taxon>
        <taxon>Myrtoideae</taxon>
        <taxon>Myrteae</taxon>
        <taxon>Australasian group</taxon>
        <taxon>Rhodamnia</taxon>
    </lineage>
</organism>
<dbReference type="RefSeq" id="XP_030519987.2">
    <property type="nucleotide sequence ID" value="XM_030664127.2"/>
</dbReference>
<reference evidence="3" key="1">
    <citation type="submission" date="2025-08" db="UniProtKB">
        <authorList>
            <consortium name="RefSeq"/>
        </authorList>
    </citation>
    <scope>IDENTIFICATION</scope>
    <source>
        <tissue evidence="3">Leaf</tissue>
    </source>
</reference>
<accession>A0A8B8NC20</accession>
<feature type="region of interest" description="Disordered" evidence="1">
    <location>
        <begin position="28"/>
        <end position="53"/>
    </location>
</feature>
<dbReference type="GeneID" id="115733472"/>
<protein>
    <submittedName>
        <fullName evidence="3">Protein DA1-related 1-like</fullName>
    </submittedName>
</protein>
<proteinExistence type="predicted"/>